<dbReference type="PRINTS" id="PR00376">
    <property type="entry name" value="IL1BCENZYME"/>
</dbReference>
<dbReference type="PROSITE" id="PS50207">
    <property type="entry name" value="CASPASE_P10"/>
    <property type="match status" value="1"/>
</dbReference>
<evidence type="ECO:0000313" key="9">
    <source>
        <dbReference type="Proteomes" id="UP000265020"/>
    </source>
</evidence>
<dbReference type="InterPro" id="IPR033139">
    <property type="entry name" value="Caspase_cys_AS"/>
</dbReference>
<dbReference type="Pfam" id="PF00656">
    <property type="entry name" value="Peptidase_C14"/>
    <property type="match status" value="1"/>
</dbReference>
<evidence type="ECO:0000259" key="7">
    <source>
        <dbReference type="PROSITE" id="PS50209"/>
    </source>
</evidence>
<dbReference type="Gene3D" id="3.40.50.1460">
    <property type="match status" value="1"/>
</dbReference>
<dbReference type="Ensembl" id="ENSCVAT00000025709.1">
    <property type="protein sequence ID" value="ENSCVAP00000017097.1"/>
    <property type="gene ID" value="ENSCVAG00000020114.1"/>
</dbReference>
<dbReference type="InterPro" id="IPR011029">
    <property type="entry name" value="DEATH-like_dom_sf"/>
</dbReference>
<keyword evidence="9" id="KW-1185">Reference proteome</keyword>
<dbReference type="AlphaFoldDB" id="A0A3Q2DDX8"/>
<dbReference type="SUPFAM" id="SSF47986">
    <property type="entry name" value="DEATH domain"/>
    <property type="match status" value="1"/>
</dbReference>
<dbReference type="Gene3D" id="1.10.533.10">
    <property type="entry name" value="Death Domain, Fas"/>
    <property type="match status" value="1"/>
</dbReference>
<keyword evidence="2" id="KW-0053">Apoptosis</keyword>
<feature type="active site" evidence="3">
    <location>
        <position position="185"/>
    </location>
</feature>
<comment type="similarity">
    <text evidence="1 4">Belongs to the peptidase C14A family.</text>
</comment>
<organism evidence="8 9">
    <name type="scientific">Cyprinodon variegatus</name>
    <name type="common">Sheepshead minnow</name>
    <dbReference type="NCBI Taxonomy" id="28743"/>
    <lineage>
        <taxon>Eukaryota</taxon>
        <taxon>Metazoa</taxon>
        <taxon>Chordata</taxon>
        <taxon>Craniata</taxon>
        <taxon>Vertebrata</taxon>
        <taxon>Euteleostomi</taxon>
        <taxon>Actinopterygii</taxon>
        <taxon>Neopterygii</taxon>
        <taxon>Teleostei</taxon>
        <taxon>Neoteleostei</taxon>
        <taxon>Acanthomorphata</taxon>
        <taxon>Ovalentaria</taxon>
        <taxon>Atherinomorphae</taxon>
        <taxon>Cyprinodontiformes</taxon>
        <taxon>Cyprinodontidae</taxon>
        <taxon>Cyprinodon</taxon>
    </lineage>
</organism>
<dbReference type="GO" id="GO:0042981">
    <property type="term" value="P:regulation of apoptotic process"/>
    <property type="evidence" value="ECO:0007669"/>
    <property type="project" value="InterPro"/>
</dbReference>
<proteinExistence type="inferred from homology"/>
<dbReference type="GO" id="GO:0004197">
    <property type="term" value="F:cysteine-type endopeptidase activity"/>
    <property type="evidence" value="ECO:0007669"/>
    <property type="project" value="InterPro"/>
</dbReference>
<feature type="domain" description="Caspase family p20" evidence="6">
    <location>
        <begin position="108"/>
        <end position="232"/>
    </location>
</feature>
<dbReference type="PROSITE" id="PS50208">
    <property type="entry name" value="CASPASE_P20"/>
    <property type="match status" value="1"/>
</dbReference>
<dbReference type="InterPro" id="IPR029030">
    <property type="entry name" value="Caspase-like_dom_sf"/>
</dbReference>
<dbReference type="GO" id="GO:0006508">
    <property type="term" value="P:proteolysis"/>
    <property type="evidence" value="ECO:0007669"/>
    <property type="project" value="InterPro"/>
</dbReference>
<evidence type="ECO:0000259" key="6">
    <source>
        <dbReference type="PROSITE" id="PS50208"/>
    </source>
</evidence>
<evidence type="ECO:0000259" key="5">
    <source>
        <dbReference type="PROSITE" id="PS50207"/>
    </source>
</evidence>
<accession>A0A3Q2DDX8</accession>
<dbReference type="PROSITE" id="PS01122">
    <property type="entry name" value="CASPASE_CYS"/>
    <property type="match status" value="1"/>
</dbReference>
<evidence type="ECO:0000256" key="1">
    <source>
        <dbReference type="ARBA" id="ARBA00010134"/>
    </source>
</evidence>
<dbReference type="GO" id="GO:0005737">
    <property type="term" value="C:cytoplasm"/>
    <property type="evidence" value="ECO:0007669"/>
    <property type="project" value="UniProtKB-ARBA"/>
</dbReference>
<dbReference type="GO" id="GO:0051604">
    <property type="term" value="P:protein maturation"/>
    <property type="evidence" value="ECO:0007669"/>
    <property type="project" value="UniProtKB-ARBA"/>
</dbReference>
<dbReference type="PIRSF" id="PIRSF038001">
    <property type="entry name" value="Caspase_ICE"/>
    <property type="match status" value="1"/>
</dbReference>
<dbReference type="InterPro" id="IPR015917">
    <property type="entry name" value="Pept_C14A"/>
</dbReference>
<dbReference type="STRING" id="28743.ENSCVAP00000017097"/>
<reference evidence="8" key="1">
    <citation type="submission" date="2025-08" db="UniProtKB">
        <authorList>
            <consortium name="Ensembl"/>
        </authorList>
    </citation>
    <scope>IDENTIFICATION</scope>
</reference>
<feature type="domain" description="Caspase family p10" evidence="5">
    <location>
        <begin position="246"/>
        <end position="337"/>
    </location>
</feature>
<sequence length="340" mass="38479">MSSKDIIRKNKTKLQDILCGNYKLILDKVYEKELITQRDYKNLKSINKENLSGHVTEMVDTIMDKSEKACKDFLYLLQTDQAVKETFLDLENLQLRGTRDFYKINSEPVGCCLIINNEKFPSLSVENGKLRRGTDKDAESLAKVFSWLGFRVLMCKDQTKDRMDQTLQCFLPHHGDVFVCCILTHGAQGVVLGTDLEPLEIKEIKHFFGATDQSPLTGKPKVFLIQACQGPNMQQRVLLNDLEEDSSTSIPEAADILVALSTVEDYVSLRDEDEGSWFIQSVCEQLLEQCPGGEDIVSILHRVNDEVCKKEAPTYQGPAKQAPELHSTLRKKLVLFPKST</sequence>
<dbReference type="GO" id="GO:0006915">
    <property type="term" value="P:apoptotic process"/>
    <property type="evidence" value="ECO:0007669"/>
    <property type="project" value="UniProtKB-KW"/>
</dbReference>
<dbReference type="PANTHER" id="PTHR48169">
    <property type="entry name" value="DED DOMAIN-CONTAINING PROTEIN"/>
    <property type="match status" value="1"/>
</dbReference>
<protein>
    <submittedName>
        <fullName evidence="8">Uncharacterized protein</fullName>
    </submittedName>
</protein>
<dbReference type="InterPro" id="IPR002138">
    <property type="entry name" value="Pept_C14_p10"/>
</dbReference>
<feature type="active site" evidence="3">
    <location>
        <position position="228"/>
    </location>
</feature>
<dbReference type="SUPFAM" id="SSF52129">
    <property type="entry name" value="Caspase-like"/>
    <property type="match status" value="1"/>
</dbReference>
<dbReference type="GeneTree" id="ENSGT00940000164225"/>
<dbReference type="InterPro" id="IPR001315">
    <property type="entry name" value="CARD"/>
</dbReference>
<dbReference type="PANTHER" id="PTHR48169:SF6">
    <property type="entry name" value="CASPASE-8-LIKE"/>
    <property type="match status" value="1"/>
</dbReference>
<evidence type="ECO:0000256" key="3">
    <source>
        <dbReference type="PIRSR" id="PIRSR038001-1"/>
    </source>
</evidence>
<feature type="domain" description="CARD" evidence="7">
    <location>
        <begin position="1"/>
        <end position="78"/>
    </location>
</feature>
<dbReference type="InterPro" id="IPR001309">
    <property type="entry name" value="Pept_C14_p20"/>
</dbReference>
<evidence type="ECO:0000313" key="8">
    <source>
        <dbReference type="Ensembl" id="ENSCVAP00000017097.1"/>
    </source>
</evidence>
<dbReference type="Proteomes" id="UP000265020">
    <property type="component" value="Unassembled WGS sequence"/>
</dbReference>
<dbReference type="CDD" id="cd00032">
    <property type="entry name" value="CASc"/>
    <property type="match status" value="1"/>
</dbReference>
<reference evidence="8" key="2">
    <citation type="submission" date="2025-09" db="UniProtKB">
        <authorList>
            <consortium name="Ensembl"/>
        </authorList>
    </citation>
    <scope>IDENTIFICATION</scope>
</reference>
<dbReference type="InterPro" id="IPR011600">
    <property type="entry name" value="Pept_C14_caspase"/>
</dbReference>
<dbReference type="PROSITE" id="PS50209">
    <property type="entry name" value="CARD"/>
    <property type="match status" value="1"/>
</dbReference>
<dbReference type="Pfam" id="PF00619">
    <property type="entry name" value="CARD"/>
    <property type="match status" value="1"/>
</dbReference>
<dbReference type="OMA" id="EISEYKM"/>
<evidence type="ECO:0000256" key="2">
    <source>
        <dbReference type="ARBA" id="ARBA00022703"/>
    </source>
</evidence>
<name>A0A3Q2DDX8_CYPVA</name>
<dbReference type="SMART" id="SM00115">
    <property type="entry name" value="CASc"/>
    <property type="match status" value="1"/>
</dbReference>
<evidence type="ECO:0000256" key="4">
    <source>
        <dbReference type="RuleBase" id="RU003971"/>
    </source>
</evidence>